<comment type="similarity">
    <text evidence="3 8">Belongs to the transthyretin family. 5-hydroxyisourate hydrolase subfamily.</text>
</comment>
<keyword evidence="11" id="KW-1185">Reference proteome</keyword>
<name>A0A410GBC9_9BURK</name>
<dbReference type="InterPro" id="IPR023416">
    <property type="entry name" value="Transthyretin/HIU_hydrolase_d"/>
</dbReference>
<comment type="catalytic activity">
    <reaction evidence="1 8">
        <text>5-hydroxyisourate + H2O = 5-hydroxy-2-oxo-4-ureido-2,5-dihydro-1H-imidazole-5-carboxylate + H(+)</text>
        <dbReference type="Rhea" id="RHEA:23736"/>
        <dbReference type="ChEBI" id="CHEBI:15377"/>
        <dbReference type="ChEBI" id="CHEBI:15378"/>
        <dbReference type="ChEBI" id="CHEBI:18072"/>
        <dbReference type="ChEBI" id="CHEBI:58639"/>
        <dbReference type="EC" id="3.5.2.17"/>
    </reaction>
</comment>
<evidence type="ECO:0000313" key="10">
    <source>
        <dbReference type="EMBL" id="QAA93591.1"/>
    </source>
</evidence>
<dbReference type="InterPro" id="IPR023418">
    <property type="entry name" value="Thyroxine_BS"/>
</dbReference>
<dbReference type="GO" id="GO:0033971">
    <property type="term" value="F:hydroxyisourate hydrolase activity"/>
    <property type="evidence" value="ECO:0007669"/>
    <property type="project" value="UniProtKB-EC"/>
</dbReference>
<dbReference type="Pfam" id="PF00576">
    <property type="entry name" value="Transthyretin"/>
    <property type="match status" value="1"/>
</dbReference>
<evidence type="ECO:0000256" key="4">
    <source>
        <dbReference type="ARBA" id="ARBA00011881"/>
    </source>
</evidence>
<dbReference type="SUPFAM" id="SSF49472">
    <property type="entry name" value="Transthyretin (synonym: prealbumin)"/>
    <property type="match status" value="1"/>
</dbReference>
<evidence type="ECO:0000313" key="11">
    <source>
        <dbReference type="Proteomes" id="UP000283474"/>
    </source>
</evidence>
<protein>
    <recommendedName>
        <fullName evidence="8">5-hydroxyisourate hydrolase</fullName>
        <shortName evidence="8">HIU hydrolase</shortName>
        <shortName evidence="8">HIUHase</shortName>
        <ecNumber evidence="8">3.5.2.17</ecNumber>
    </recommendedName>
</protein>
<evidence type="ECO:0000256" key="3">
    <source>
        <dbReference type="ARBA" id="ARBA00009850"/>
    </source>
</evidence>
<dbReference type="InterPro" id="IPR000895">
    <property type="entry name" value="Transthyretin/HIU_hydrolase"/>
</dbReference>
<accession>A0A410GBC9</accession>
<dbReference type="EC" id="3.5.2.17" evidence="8"/>
<dbReference type="OrthoDB" id="9792386at2"/>
<evidence type="ECO:0000256" key="8">
    <source>
        <dbReference type="RuleBase" id="RU361270"/>
    </source>
</evidence>
<dbReference type="InterPro" id="IPR014306">
    <property type="entry name" value="Hydroxyisourate_hydrolase"/>
</dbReference>
<feature type="binding site" evidence="7">
    <location>
        <position position="114"/>
    </location>
    <ligand>
        <name>substrate</name>
    </ligand>
</feature>
<dbReference type="GO" id="GO:0006144">
    <property type="term" value="P:purine nucleobase metabolic process"/>
    <property type="evidence" value="ECO:0007669"/>
    <property type="project" value="UniProtKB-KW"/>
</dbReference>
<dbReference type="CDD" id="cd05822">
    <property type="entry name" value="TLP_HIUase"/>
    <property type="match status" value="1"/>
</dbReference>
<evidence type="ECO:0000256" key="6">
    <source>
        <dbReference type="ARBA" id="ARBA00022801"/>
    </source>
</evidence>
<evidence type="ECO:0000256" key="2">
    <source>
        <dbReference type="ARBA" id="ARBA00002704"/>
    </source>
</evidence>
<sequence>MGKLSTHVLDTMHGVPANDVLIELYAVDENSRSLKASVRSNADGRCPGPLLEGEALQRGTYELVFHAGDYFAARGVALPEPRFVDKVSVCFGVAQADENYHVPLLVSPWAWSTYRGS</sequence>
<dbReference type="KEGG" id="pus:CKA81_06885"/>
<dbReference type="PRINTS" id="PR00189">
    <property type="entry name" value="TRNSTHYRETIN"/>
</dbReference>
<dbReference type="InterPro" id="IPR036817">
    <property type="entry name" value="Transthyretin/HIU_hydrolase_sf"/>
</dbReference>
<dbReference type="PANTHER" id="PTHR10395">
    <property type="entry name" value="URICASE AND TRANSTHYRETIN-RELATED"/>
    <property type="match status" value="1"/>
</dbReference>
<reference evidence="10 11" key="1">
    <citation type="submission" date="2017-08" db="EMBL/GenBank/DDBJ databases">
        <authorList>
            <person name="Park S.-J."/>
            <person name="Kim H."/>
        </authorList>
    </citation>
    <scope>NUCLEOTIDE SEQUENCE [LARGE SCALE GENOMIC DNA]</scope>
    <source>
        <strain evidence="11">ye3</strain>
    </source>
</reference>
<evidence type="ECO:0000256" key="1">
    <source>
        <dbReference type="ARBA" id="ARBA00001043"/>
    </source>
</evidence>
<dbReference type="NCBIfam" id="TIGR02962">
    <property type="entry name" value="hdxy_isourate"/>
    <property type="match status" value="1"/>
</dbReference>
<dbReference type="RefSeq" id="WP_128354633.1">
    <property type="nucleotide sequence ID" value="NZ_CP022987.1"/>
</dbReference>
<dbReference type="PROSITE" id="PS00768">
    <property type="entry name" value="TRANSTHYRETIN_1"/>
    <property type="match status" value="1"/>
</dbReference>
<gene>
    <name evidence="10" type="primary">uraH</name>
    <name evidence="10" type="ORF">CKA81_06885</name>
</gene>
<organism evidence="10 11">
    <name type="scientific">Pollutimonas thiosulfatoxidans</name>
    <dbReference type="NCBI Taxonomy" id="2028345"/>
    <lineage>
        <taxon>Bacteria</taxon>
        <taxon>Pseudomonadati</taxon>
        <taxon>Pseudomonadota</taxon>
        <taxon>Betaproteobacteria</taxon>
        <taxon>Burkholderiales</taxon>
        <taxon>Alcaligenaceae</taxon>
        <taxon>Pollutimonas</taxon>
    </lineage>
</organism>
<comment type="subunit">
    <text evidence="4 8">Homotetramer.</text>
</comment>
<feature type="domain" description="Transthyretin/hydroxyisourate hydrolase" evidence="9">
    <location>
        <begin position="4"/>
        <end position="116"/>
    </location>
</feature>
<dbReference type="PANTHER" id="PTHR10395:SF7">
    <property type="entry name" value="5-HYDROXYISOURATE HYDROLASE"/>
    <property type="match status" value="1"/>
</dbReference>
<feature type="binding site" evidence="7">
    <location>
        <position position="7"/>
    </location>
    <ligand>
        <name>substrate</name>
    </ligand>
</feature>
<evidence type="ECO:0000256" key="7">
    <source>
        <dbReference type="PIRSR" id="PIRSR600895-51"/>
    </source>
</evidence>
<dbReference type="Proteomes" id="UP000283474">
    <property type="component" value="Chromosome"/>
</dbReference>
<comment type="function">
    <text evidence="2">Catalyzes the hydrolysis of 5-hydroxyisourate (HIU) to 2-oxo-4-hydroxy-4-carboxy-5-ureidoimidazoline (OHCU).</text>
</comment>
<evidence type="ECO:0000256" key="5">
    <source>
        <dbReference type="ARBA" id="ARBA00022631"/>
    </source>
</evidence>
<proteinExistence type="inferred from homology"/>
<dbReference type="AlphaFoldDB" id="A0A410GBC9"/>
<keyword evidence="6 8" id="KW-0378">Hydrolase</keyword>
<feature type="binding site" evidence="7">
    <location>
        <position position="45"/>
    </location>
    <ligand>
        <name>substrate</name>
    </ligand>
</feature>
<dbReference type="Gene3D" id="2.60.40.180">
    <property type="entry name" value="Transthyretin/hydroxyisourate hydrolase domain"/>
    <property type="match status" value="1"/>
</dbReference>
<dbReference type="EMBL" id="CP022987">
    <property type="protein sequence ID" value="QAA93591.1"/>
    <property type="molecule type" value="Genomic_DNA"/>
</dbReference>
<evidence type="ECO:0000259" key="9">
    <source>
        <dbReference type="Pfam" id="PF00576"/>
    </source>
</evidence>
<dbReference type="FunFam" id="2.60.40.180:FF:000005">
    <property type="entry name" value="5-hydroxyisourate hydrolase"/>
    <property type="match status" value="1"/>
</dbReference>
<keyword evidence="5 8" id="KW-0659">Purine metabolism</keyword>